<evidence type="ECO:0000256" key="7">
    <source>
        <dbReference type="SAM" id="MobiDB-lite"/>
    </source>
</evidence>
<protein>
    <recommendedName>
        <fullName evidence="8">ENTH domain-containing protein</fullName>
    </recommendedName>
</protein>
<dbReference type="InterPro" id="IPR013809">
    <property type="entry name" value="ENTH"/>
</dbReference>
<dbReference type="GO" id="GO:0006900">
    <property type="term" value="P:vesicle budding from membrane"/>
    <property type="evidence" value="ECO:0007669"/>
    <property type="project" value="TreeGrafter"/>
</dbReference>
<dbReference type="GO" id="GO:0048268">
    <property type="term" value="P:clathrin coat assembly"/>
    <property type="evidence" value="ECO:0007669"/>
    <property type="project" value="InterPro"/>
</dbReference>
<dbReference type="FunFam" id="1.20.58.150:FF:000003">
    <property type="entry name" value="Putative clathrin assembly protein"/>
    <property type="match status" value="1"/>
</dbReference>
<feature type="compositionally biased region" description="Basic and acidic residues" evidence="7">
    <location>
        <begin position="314"/>
        <end position="368"/>
    </location>
</feature>
<dbReference type="GO" id="GO:0072583">
    <property type="term" value="P:clathrin-dependent endocytosis"/>
    <property type="evidence" value="ECO:0007669"/>
    <property type="project" value="InterPro"/>
</dbReference>
<dbReference type="InterPro" id="IPR048050">
    <property type="entry name" value="ANTH_N_plant"/>
</dbReference>
<dbReference type="InterPro" id="IPR014712">
    <property type="entry name" value="ANTH_dom_sf"/>
</dbReference>
<dbReference type="Gene3D" id="1.20.58.150">
    <property type="entry name" value="ANTH domain"/>
    <property type="match status" value="1"/>
</dbReference>
<evidence type="ECO:0000256" key="4">
    <source>
        <dbReference type="ARBA" id="ARBA00023136"/>
    </source>
</evidence>
<dbReference type="SMART" id="SM00273">
    <property type="entry name" value="ENTH"/>
    <property type="match status" value="1"/>
</dbReference>
<dbReference type="Pfam" id="PF07651">
    <property type="entry name" value="ANTH"/>
    <property type="match status" value="1"/>
</dbReference>
<dbReference type="PROSITE" id="PS50942">
    <property type="entry name" value="ENTH"/>
    <property type="match status" value="1"/>
</dbReference>
<evidence type="ECO:0000256" key="5">
    <source>
        <dbReference type="ARBA" id="ARBA00023176"/>
    </source>
</evidence>
<dbReference type="OrthoDB" id="44015at2759"/>
<dbReference type="Proteomes" id="UP000265515">
    <property type="component" value="Unassembled WGS sequence"/>
</dbReference>
<dbReference type="SUPFAM" id="SSF89009">
    <property type="entry name" value="GAT-like domain"/>
    <property type="match status" value="1"/>
</dbReference>
<evidence type="ECO:0000256" key="3">
    <source>
        <dbReference type="ARBA" id="ARBA00022583"/>
    </source>
</evidence>
<name>A0A388LAG7_CHABU</name>
<organism evidence="9 10">
    <name type="scientific">Chara braunii</name>
    <name type="common">Braun's stonewort</name>
    <dbReference type="NCBI Taxonomy" id="69332"/>
    <lineage>
        <taxon>Eukaryota</taxon>
        <taxon>Viridiplantae</taxon>
        <taxon>Streptophyta</taxon>
        <taxon>Charophyceae</taxon>
        <taxon>Charales</taxon>
        <taxon>Characeae</taxon>
        <taxon>Chara</taxon>
    </lineage>
</organism>
<dbReference type="PANTHER" id="PTHR22951:SF5">
    <property type="entry name" value="PHOSPHATIDYLINOSITOL-BINDING CLATHRIN ASSEMBLY PROTEIN LAP"/>
    <property type="match status" value="1"/>
</dbReference>
<dbReference type="InterPro" id="IPR008942">
    <property type="entry name" value="ENTH_VHS"/>
</dbReference>
<feature type="domain" description="ENTH" evidence="8">
    <location>
        <begin position="26"/>
        <end position="164"/>
    </location>
</feature>
<evidence type="ECO:0000256" key="2">
    <source>
        <dbReference type="ARBA" id="ARBA00004600"/>
    </source>
</evidence>
<comment type="subcellular location">
    <subcellularLocation>
        <location evidence="1">Cytoplasmic vesicle</location>
        <location evidence="1">Clathrin-coated vesicle</location>
    </subcellularLocation>
    <subcellularLocation>
        <location evidence="2">Membrane</location>
        <location evidence="2">Clathrin-coated pit</location>
    </subcellularLocation>
</comment>
<feature type="region of interest" description="Disordered" evidence="7">
    <location>
        <begin position="433"/>
        <end position="455"/>
    </location>
</feature>
<dbReference type="STRING" id="69332.A0A388LAG7"/>
<comment type="caution">
    <text evidence="9">The sequence shown here is derived from an EMBL/GenBank/DDBJ whole genome shotgun (WGS) entry which is preliminary data.</text>
</comment>
<dbReference type="OMA" id="DYSAWTR"/>
<dbReference type="Gene3D" id="1.25.40.90">
    <property type="match status" value="1"/>
</dbReference>
<reference evidence="9 10" key="1">
    <citation type="journal article" date="2018" name="Cell">
        <title>The Chara Genome: Secondary Complexity and Implications for Plant Terrestrialization.</title>
        <authorList>
            <person name="Nishiyama T."/>
            <person name="Sakayama H."/>
            <person name="Vries J.D."/>
            <person name="Buschmann H."/>
            <person name="Saint-Marcoux D."/>
            <person name="Ullrich K.K."/>
            <person name="Haas F.B."/>
            <person name="Vanderstraeten L."/>
            <person name="Becker D."/>
            <person name="Lang D."/>
            <person name="Vosolsobe S."/>
            <person name="Rombauts S."/>
            <person name="Wilhelmsson P.K.I."/>
            <person name="Janitza P."/>
            <person name="Kern R."/>
            <person name="Heyl A."/>
            <person name="Rumpler F."/>
            <person name="Villalobos L.I.A.C."/>
            <person name="Clay J.M."/>
            <person name="Skokan R."/>
            <person name="Toyoda A."/>
            <person name="Suzuki Y."/>
            <person name="Kagoshima H."/>
            <person name="Schijlen E."/>
            <person name="Tajeshwar N."/>
            <person name="Catarino B."/>
            <person name="Hetherington A.J."/>
            <person name="Saltykova A."/>
            <person name="Bonnot C."/>
            <person name="Breuninger H."/>
            <person name="Symeonidi A."/>
            <person name="Radhakrishnan G.V."/>
            <person name="Van Nieuwerburgh F."/>
            <person name="Deforce D."/>
            <person name="Chang C."/>
            <person name="Karol K.G."/>
            <person name="Hedrich R."/>
            <person name="Ulvskov P."/>
            <person name="Glockner G."/>
            <person name="Delwiche C.F."/>
            <person name="Petrasek J."/>
            <person name="Van de Peer Y."/>
            <person name="Friml J."/>
            <person name="Beilby M."/>
            <person name="Dolan L."/>
            <person name="Kohara Y."/>
            <person name="Sugano S."/>
            <person name="Fujiyama A."/>
            <person name="Delaux P.-M."/>
            <person name="Quint M."/>
            <person name="TheiBen G."/>
            <person name="Hagemann M."/>
            <person name="Harholt J."/>
            <person name="Dunand C."/>
            <person name="Zachgo S."/>
            <person name="Langdale J."/>
            <person name="Maumus F."/>
            <person name="Straeten D.V.D."/>
            <person name="Gould S.B."/>
            <person name="Rensing S.A."/>
        </authorList>
    </citation>
    <scope>NUCLEOTIDE SEQUENCE [LARGE SCALE GENOMIC DNA]</scope>
    <source>
        <strain evidence="9 10">S276</strain>
    </source>
</reference>
<keyword evidence="10" id="KW-1185">Reference proteome</keyword>
<proteinExistence type="predicted"/>
<dbReference type="GO" id="GO:0005905">
    <property type="term" value="C:clathrin-coated pit"/>
    <property type="evidence" value="ECO:0007669"/>
    <property type="project" value="UniProtKB-SubCell"/>
</dbReference>
<evidence type="ECO:0000256" key="6">
    <source>
        <dbReference type="ARBA" id="ARBA00023329"/>
    </source>
</evidence>
<evidence type="ECO:0000313" key="10">
    <source>
        <dbReference type="Proteomes" id="UP000265515"/>
    </source>
</evidence>
<keyword evidence="3" id="KW-0254">Endocytosis</keyword>
<accession>A0A388LAG7</accession>
<dbReference type="CDD" id="cd03564">
    <property type="entry name" value="ANTH_N"/>
    <property type="match status" value="1"/>
</dbReference>
<dbReference type="EMBL" id="BFEA01000316">
    <property type="protein sequence ID" value="GBG79315.1"/>
    <property type="molecule type" value="Genomic_DNA"/>
</dbReference>
<keyword evidence="4" id="KW-0472">Membrane</keyword>
<dbReference type="InterPro" id="IPR045192">
    <property type="entry name" value="AP180-like"/>
</dbReference>
<dbReference type="GO" id="GO:0032050">
    <property type="term" value="F:clathrin heavy chain binding"/>
    <property type="evidence" value="ECO:0007669"/>
    <property type="project" value="TreeGrafter"/>
</dbReference>
<sequence>MAASSSQVLRKTIGTLRDASKVGLAKVQSDYKELDIAVVKASNHVECPPKEKHVRRILASSTAARPRADVAYLIAALAKRLQKTHNWIVAVKTLIVVHRVLREGDSSFREELLNYSRNRGQFLNMSNFKDDSSPEAWDYSAWTRTYALFLEERLECFRVLKFDVESERSMGHSRTRDLDCPDLLKHLPALQQLLYRLMCCQPEGAAVSNQLIGAALSLVLKESFKLYRAINDGIINLVDKFFEMARHDAVQALEIYKLAGKQAEKLSEFYECCKQLELGRSFQFPTLEQPPVSFLTTMEEYVKDAPRTAAPSSSREDGGRDRYDERDRDGDLDRRDSGRDTARDRERKDERPRSRPPPEFREYRDPLPPHKQGSMPSGNNAPRSGPRVPPAPLYREDSSDLLGLQSASATQEAAQIEDANAFALAIVPQGASSGGTTPLHDNASPARSSQPTTSASAGWDLALVPADGSGPGSNKGVSFDKLVLDSLYDDAMSKRGQNAVQAGPRPGTNPFEAAPAVQAGQDPFAASNKFAPPPSVQMAAMAQQQAMMQRQQQAMLGMPLAPGQNLGANPFGNPAAGFGGVGGASPYRDNAGAYSNNPFL</sequence>
<feature type="compositionally biased region" description="Polar residues" evidence="7">
    <location>
        <begin position="445"/>
        <end position="455"/>
    </location>
</feature>
<dbReference type="GO" id="GO:0005545">
    <property type="term" value="F:1-phosphatidylinositol binding"/>
    <property type="evidence" value="ECO:0007669"/>
    <property type="project" value="InterPro"/>
</dbReference>
<evidence type="ECO:0000256" key="1">
    <source>
        <dbReference type="ARBA" id="ARBA00004132"/>
    </source>
</evidence>
<dbReference type="AlphaFoldDB" id="A0A388LAG7"/>
<dbReference type="GO" id="GO:0005546">
    <property type="term" value="F:phosphatidylinositol-4,5-bisphosphate binding"/>
    <property type="evidence" value="ECO:0007669"/>
    <property type="project" value="TreeGrafter"/>
</dbReference>
<evidence type="ECO:0000313" key="9">
    <source>
        <dbReference type="EMBL" id="GBG79315.1"/>
    </source>
</evidence>
<evidence type="ECO:0000259" key="8">
    <source>
        <dbReference type="PROSITE" id="PS50942"/>
    </source>
</evidence>
<dbReference type="InterPro" id="IPR011417">
    <property type="entry name" value="ANTH_dom"/>
</dbReference>
<keyword evidence="6" id="KW-0968">Cytoplasmic vesicle</keyword>
<dbReference type="SUPFAM" id="SSF48464">
    <property type="entry name" value="ENTH/VHS domain"/>
    <property type="match status" value="1"/>
</dbReference>
<dbReference type="PANTHER" id="PTHR22951">
    <property type="entry name" value="CLATHRIN ASSEMBLY PROTEIN"/>
    <property type="match status" value="1"/>
</dbReference>
<keyword evidence="5" id="KW-0168">Coated pit</keyword>
<feature type="region of interest" description="Disordered" evidence="7">
    <location>
        <begin position="579"/>
        <end position="600"/>
    </location>
</feature>
<feature type="region of interest" description="Disordered" evidence="7">
    <location>
        <begin position="304"/>
        <end position="396"/>
    </location>
</feature>
<dbReference type="GO" id="GO:0030136">
    <property type="term" value="C:clathrin-coated vesicle"/>
    <property type="evidence" value="ECO:0007669"/>
    <property type="project" value="UniProtKB-SubCell"/>
</dbReference>
<gene>
    <name evidence="9" type="ORF">CBR_g29464</name>
</gene>
<dbReference type="Gramene" id="GBG79315">
    <property type="protein sequence ID" value="GBG79315"/>
    <property type="gene ID" value="CBR_g29464"/>
</dbReference>
<dbReference type="GO" id="GO:0000149">
    <property type="term" value="F:SNARE binding"/>
    <property type="evidence" value="ECO:0007669"/>
    <property type="project" value="TreeGrafter"/>
</dbReference>